<evidence type="ECO:0000313" key="2">
    <source>
        <dbReference type="Proteomes" id="UP000886523"/>
    </source>
</evidence>
<dbReference type="OrthoDB" id="10262326at2759"/>
<dbReference type="AlphaFoldDB" id="A0A9P6DTZ4"/>
<gene>
    <name evidence="1" type="ORF">BS47DRAFT_99113</name>
</gene>
<evidence type="ECO:0000313" key="1">
    <source>
        <dbReference type="EMBL" id="KAF9510085.1"/>
    </source>
</evidence>
<protein>
    <submittedName>
        <fullName evidence="1">Uncharacterized protein</fullName>
    </submittedName>
</protein>
<name>A0A9P6DTZ4_9AGAM</name>
<reference evidence="1" key="1">
    <citation type="journal article" date="2020" name="Nat. Commun.">
        <title>Large-scale genome sequencing of mycorrhizal fungi provides insights into the early evolution of symbiotic traits.</title>
        <authorList>
            <person name="Miyauchi S."/>
            <person name="Kiss E."/>
            <person name="Kuo A."/>
            <person name="Drula E."/>
            <person name="Kohler A."/>
            <person name="Sanchez-Garcia M."/>
            <person name="Morin E."/>
            <person name="Andreopoulos B."/>
            <person name="Barry K.W."/>
            <person name="Bonito G."/>
            <person name="Buee M."/>
            <person name="Carver A."/>
            <person name="Chen C."/>
            <person name="Cichocki N."/>
            <person name="Clum A."/>
            <person name="Culley D."/>
            <person name="Crous P.W."/>
            <person name="Fauchery L."/>
            <person name="Girlanda M."/>
            <person name="Hayes R.D."/>
            <person name="Keri Z."/>
            <person name="LaButti K."/>
            <person name="Lipzen A."/>
            <person name="Lombard V."/>
            <person name="Magnuson J."/>
            <person name="Maillard F."/>
            <person name="Murat C."/>
            <person name="Nolan M."/>
            <person name="Ohm R.A."/>
            <person name="Pangilinan J."/>
            <person name="Pereira M.F."/>
            <person name="Perotto S."/>
            <person name="Peter M."/>
            <person name="Pfister S."/>
            <person name="Riley R."/>
            <person name="Sitrit Y."/>
            <person name="Stielow J.B."/>
            <person name="Szollosi G."/>
            <person name="Zifcakova L."/>
            <person name="Stursova M."/>
            <person name="Spatafora J.W."/>
            <person name="Tedersoo L."/>
            <person name="Vaario L.M."/>
            <person name="Yamada A."/>
            <person name="Yan M."/>
            <person name="Wang P."/>
            <person name="Xu J."/>
            <person name="Bruns T."/>
            <person name="Baldrian P."/>
            <person name="Vilgalys R."/>
            <person name="Dunand C."/>
            <person name="Henrissat B."/>
            <person name="Grigoriev I.V."/>
            <person name="Hibbett D."/>
            <person name="Nagy L.G."/>
            <person name="Martin F.M."/>
        </authorList>
    </citation>
    <scope>NUCLEOTIDE SEQUENCE</scope>
    <source>
        <strain evidence="1">UP504</strain>
    </source>
</reference>
<proteinExistence type="predicted"/>
<keyword evidence="2" id="KW-1185">Reference proteome</keyword>
<accession>A0A9P6DTZ4</accession>
<comment type="caution">
    <text evidence="1">The sequence shown here is derived from an EMBL/GenBank/DDBJ whole genome shotgun (WGS) entry which is preliminary data.</text>
</comment>
<sequence>MSPHASAWSIQLAFHIPLHCRRRALSAMNLTLLNAVLVVRGPMLEERLALECMALQVVGRMITFGMRYGLAGIFYDGDRR</sequence>
<organism evidence="1 2">
    <name type="scientific">Hydnum rufescens UP504</name>
    <dbReference type="NCBI Taxonomy" id="1448309"/>
    <lineage>
        <taxon>Eukaryota</taxon>
        <taxon>Fungi</taxon>
        <taxon>Dikarya</taxon>
        <taxon>Basidiomycota</taxon>
        <taxon>Agaricomycotina</taxon>
        <taxon>Agaricomycetes</taxon>
        <taxon>Cantharellales</taxon>
        <taxon>Hydnaceae</taxon>
        <taxon>Hydnum</taxon>
    </lineage>
</organism>
<dbReference type="EMBL" id="MU129023">
    <property type="protein sequence ID" value="KAF9510085.1"/>
    <property type="molecule type" value="Genomic_DNA"/>
</dbReference>
<dbReference type="Proteomes" id="UP000886523">
    <property type="component" value="Unassembled WGS sequence"/>
</dbReference>